<dbReference type="RefSeq" id="WP_062327204.1">
    <property type="nucleotide sequence ID" value="NZ_CP014476.1"/>
</dbReference>
<reference evidence="3 4" key="1">
    <citation type="journal article" date="2015" name="Environ. Microbiol.">
        <title>Methane oxidation coupled to nitrate reduction under hypoxia by the Gammaproteobacterium Methylomonas denitrificans, sp. nov. type strain FJG1.</title>
        <authorList>
            <person name="Kits K.D."/>
            <person name="Klotz M.G."/>
            <person name="Stein L.Y."/>
        </authorList>
    </citation>
    <scope>NUCLEOTIDE SEQUENCE [LARGE SCALE GENOMIC DNA]</scope>
    <source>
        <strain evidence="3 4">FJG1</strain>
    </source>
</reference>
<evidence type="ECO:0008006" key="5">
    <source>
        <dbReference type="Google" id="ProtNLM"/>
    </source>
</evidence>
<evidence type="ECO:0000256" key="2">
    <source>
        <dbReference type="SAM" id="SignalP"/>
    </source>
</evidence>
<dbReference type="AlphaFoldDB" id="A0A140E3E6"/>
<dbReference type="InterPro" id="IPR021953">
    <property type="entry name" value="DUF3570"/>
</dbReference>
<evidence type="ECO:0000313" key="3">
    <source>
        <dbReference type="EMBL" id="AMK74920.1"/>
    </source>
</evidence>
<dbReference type="Pfam" id="PF12094">
    <property type="entry name" value="DUF3570"/>
    <property type="match status" value="2"/>
</dbReference>
<dbReference type="EMBL" id="CP014476">
    <property type="protein sequence ID" value="AMK74920.1"/>
    <property type="molecule type" value="Genomic_DNA"/>
</dbReference>
<evidence type="ECO:0000256" key="1">
    <source>
        <dbReference type="SAM" id="MobiDB-lite"/>
    </source>
</evidence>
<keyword evidence="4" id="KW-1185">Reference proteome</keyword>
<feature type="chain" id="PRO_5007302179" description="DUF3570 domain-containing protein" evidence="2">
    <location>
        <begin position="29"/>
        <end position="1079"/>
    </location>
</feature>
<name>A0A140E3E6_9GAMM</name>
<feature type="compositionally biased region" description="Polar residues" evidence="1">
    <location>
        <begin position="496"/>
        <end position="505"/>
    </location>
</feature>
<protein>
    <recommendedName>
        <fullName evidence="5">DUF3570 domain-containing protein</fullName>
    </recommendedName>
</protein>
<accession>A0A140E3E6</accession>
<keyword evidence="2" id="KW-0732">Signal</keyword>
<dbReference type="KEGG" id="mdn:JT25_000205"/>
<evidence type="ECO:0000313" key="4">
    <source>
        <dbReference type="Proteomes" id="UP000030512"/>
    </source>
</evidence>
<organism evidence="3 4">
    <name type="scientific">Methylomonas denitrificans</name>
    <dbReference type="NCBI Taxonomy" id="1538553"/>
    <lineage>
        <taxon>Bacteria</taxon>
        <taxon>Pseudomonadati</taxon>
        <taxon>Pseudomonadota</taxon>
        <taxon>Gammaproteobacteria</taxon>
        <taxon>Methylococcales</taxon>
        <taxon>Methylococcaceae</taxon>
        <taxon>Methylomonas</taxon>
    </lineage>
</organism>
<feature type="region of interest" description="Disordered" evidence="1">
    <location>
        <begin position="481"/>
        <end position="505"/>
    </location>
</feature>
<sequence>MAATSDKNKALAALTSAALALPGLQAQCATPATQAEANFQYGHYQESDNRMSVDVYHADFTVPYKDKLELSFSIDRDTYSGATPAFSMPAAMANQLNYDDGVLSLVDIVSAASAGVSAATLTTPAGLNNFQAFKDIYDPGQAQILSTINALKDQAGLSIAPSPSNGTLNFDSMSQAAYGGHANAAATGVCADCYAESGFVTGVVSDANPTNHLHQELNGIAADGVTPLYQVAYHNDSAGIYIRAQDGQAFDLKSMSFSAPWGVANGNVRAGAWEILGFSQAQNVNLSSGDGTNYATRAAYKSVNNTNADSFNGIMVLGNDFKNIYAVWIHFVGEPDSFVTPGLPYKMRLDDVSYSRLAGADAATIAQYNQQVSVINAMQANLFQQLVIDAYRNVLNRMIPPMSSIVQKYQQQPLETRTMPTFSGKYYFADNTLAFSGGMSEEPDFISNFGSVTLSHEFNNKLSTVSAGYNVSSNQITRSTDAAHGSADQHTHGDSDNSPNYQALNETSASHGFNLGFSQILSKNTLFHSSVSYTRQNGYLSNPYKYVYIRGEVTPEEYYQIYQGSNGAPIDWHAITKLEMVGTELFREARPDLRNQWSISNRINQYIPSLDASIHVDYRFYADDWGVNSHTVELKWYQSLPMGITVTPSFRYYSQSQAEFFAPYFLAPRADGHYSSDFRLADFGALSGGITFSKQFNKGVTLDAGLEYYTRQSGLKLGGGLDNSYADYSYYMVHGGLNVNLSALSSQTGEHAHHMHHNHGAPLPAGVMFGHMMNTPGELMVGYRYAYTNQTGGMQYGSGTVGDASLLNEACGNYQCASRPSEMSMNMHMLDIMYAPTDWLNLMLMPQIMDMKMSLSNIPGSTATNEHGNGHSSGGLGDTIMTATFKTFDTPNHHLHVGLGVSAPTGSNDVTVDGQDSLTSQVQDYGMQLGSGTWDFRPSLTYTGQFADWSWGAQMSGIKRLQNRNRAGYALGDAFQSTAWGSYKVLDWLATSVRGIYSEQGALKGQFNRSHSLNSTVDYTGNYGGRFWDVGLGLNATLSDGPLAGHNFSIEWLQPIADDFNGHQLDREGTLNATWTFGF</sequence>
<dbReference type="STRING" id="1538553.JT25_000205"/>
<feature type="signal peptide" evidence="2">
    <location>
        <begin position="1"/>
        <end position="28"/>
    </location>
</feature>
<dbReference type="Proteomes" id="UP000030512">
    <property type="component" value="Chromosome"/>
</dbReference>
<proteinExistence type="predicted"/>
<dbReference type="OrthoDB" id="5450709at2"/>
<gene>
    <name evidence="3" type="ORF">JT25_000205</name>
</gene>